<dbReference type="EMBL" id="JYDH01000383">
    <property type="protein sequence ID" value="KRY26585.1"/>
    <property type="molecule type" value="Genomic_DNA"/>
</dbReference>
<dbReference type="InParanoid" id="A0A0V1APV2"/>
<comment type="caution">
    <text evidence="1">The sequence shown here is derived from an EMBL/GenBank/DDBJ whole genome shotgun (WGS) entry which is preliminary data.</text>
</comment>
<feature type="non-terminal residue" evidence="1">
    <location>
        <position position="125"/>
    </location>
</feature>
<gene>
    <name evidence="1" type="ORF">T01_16269</name>
</gene>
<dbReference type="AlphaFoldDB" id="A0A0V1APV2"/>
<reference evidence="1 2" key="1">
    <citation type="submission" date="2015-01" db="EMBL/GenBank/DDBJ databases">
        <title>Evolution of Trichinella species and genotypes.</title>
        <authorList>
            <person name="Korhonen P.K."/>
            <person name="Edoardo P."/>
            <person name="Giuseppe L.R."/>
            <person name="Gasser R.B."/>
        </authorList>
    </citation>
    <scope>NUCLEOTIDE SEQUENCE [LARGE SCALE GENOMIC DNA]</scope>
    <source>
        <strain evidence="1">ISS3</strain>
    </source>
</reference>
<accession>A0A0V1APV2</accession>
<name>A0A0V1APV2_TRISP</name>
<evidence type="ECO:0000313" key="1">
    <source>
        <dbReference type="EMBL" id="KRY26585.1"/>
    </source>
</evidence>
<protein>
    <submittedName>
        <fullName evidence="1">Uncharacterized protein</fullName>
    </submittedName>
</protein>
<sequence>MKYAFYKKTAFNKLLKQSNADFHGECVFLADANGLFVNCFTLDCSKMCYDSDKLILFIVGQNGKGGKYLSKSACLLQCVQVMWLLFQAGDASLCSPKVGNVASLVRRISSELKSKSNAPSDHCRK</sequence>
<proteinExistence type="predicted"/>
<organism evidence="1 2">
    <name type="scientific">Trichinella spiralis</name>
    <name type="common">Trichina worm</name>
    <dbReference type="NCBI Taxonomy" id="6334"/>
    <lineage>
        <taxon>Eukaryota</taxon>
        <taxon>Metazoa</taxon>
        <taxon>Ecdysozoa</taxon>
        <taxon>Nematoda</taxon>
        <taxon>Enoplea</taxon>
        <taxon>Dorylaimia</taxon>
        <taxon>Trichinellida</taxon>
        <taxon>Trichinellidae</taxon>
        <taxon>Trichinella</taxon>
    </lineage>
</organism>
<dbReference type="OrthoDB" id="10255964at2759"/>
<dbReference type="Proteomes" id="UP000054776">
    <property type="component" value="Unassembled WGS sequence"/>
</dbReference>
<evidence type="ECO:0000313" key="2">
    <source>
        <dbReference type="Proteomes" id="UP000054776"/>
    </source>
</evidence>
<keyword evidence="2" id="KW-1185">Reference proteome</keyword>